<accession>A0A948W534</accession>
<dbReference type="CDD" id="cd05245">
    <property type="entry name" value="SDR_a2"/>
    <property type="match status" value="1"/>
</dbReference>
<comment type="caution">
    <text evidence="2">The sequence shown here is derived from an EMBL/GenBank/DDBJ whole genome shotgun (WGS) entry which is preliminary data.</text>
</comment>
<dbReference type="EMBL" id="JAHJDP010000022">
    <property type="protein sequence ID" value="MBU2689979.1"/>
    <property type="molecule type" value="Genomic_DNA"/>
</dbReference>
<evidence type="ECO:0000313" key="3">
    <source>
        <dbReference type="Proteomes" id="UP000777784"/>
    </source>
</evidence>
<name>A0A948W534_UNCEI</name>
<dbReference type="PANTHER" id="PTHR12126:SF11">
    <property type="entry name" value="NADH DEHYDROGENASE [UBIQUINONE] 1 ALPHA SUBCOMPLEX SUBUNIT 9, MITOCHONDRIAL"/>
    <property type="match status" value="1"/>
</dbReference>
<protein>
    <submittedName>
        <fullName evidence="2">SDR family oxidoreductase</fullName>
    </submittedName>
</protein>
<dbReference type="InterPro" id="IPR016040">
    <property type="entry name" value="NAD(P)-bd_dom"/>
</dbReference>
<evidence type="ECO:0000259" key="1">
    <source>
        <dbReference type="Pfam" id="PF13460"/>
    </source>
</evidence>
<dbReference type="SUPFAM" id="SSF55961">
    <property type="entry name" value="Bet v1-like"/>
    <property type="match status" value="1"/>
</dbReference>
<dbReference type="Gene3D" id="3.40.50.720">
    <property type="entry name" value="NAD(P)-binding Rossmann-like Domain"/>
    <property type="match status" value="1"/>
</dbReference>
<dbReference type="Pfam" id="PF11066">
    <property type="entry name" value="DUF2867"/>
    <property type="match status" value="1"/>
</dbReference>
<dbReference type="PANTHER" id="PTHR12126">
    <property type="entry name" value="NADH-UBIQUINONE OXIDOREDUCTASE 39 KDA SUBUNIT-RELATED"/>
    <property type="match status" value="1"/>
</dbReference>
<feature type="domain" description="NAD(P)-binding" evidence="1">
    <location>
        <begin position="14"/>
        <end position="118"/>
    </location>
</feature>
<evidence type="ECO:0000313" key="2">
    <source>
        <dbReference type="EMBL" id="MBU2689979.1"/>
    </source>
</evidence>
<reference evidence="2" key="1">
    <citation type="submission" date="2021-05" db="EMBL/GenBank/DDBJ databases">
        <title>Energy efficiency and biological interactions define the core microbiome of deep oligotrophic groundwater.</title>
        <authorList>
            <person name="Mehrshad M."/>
            <person name="Lopez-Fernandez M."/>
            <person name="Bell E."/>
            <person name="Bernier-Latmani R."/>
            <person name="Bertilsson S."/>
            <person name="Dopson M."/>
        </authorList>
    </citation>
    <scope>NUCLEOTIDE SEQUENCE</scope>
    <source>
        <strain evidence="2">Modern_marine.mb.64</strain>
    </source>
</reference>
<dbReference type="InterPro" id="IPR051207">
    <property type="entry name" value="ComplexI_NDUFA9_subunit"/>
</dbReference>
<dbReference type="InterPro" id="IPR021295">
    <property type="entry name" value="DUF2867"/>
</dbReference>
<organism evidence="2 3">
    <name type="scientific">Eiseniibacteriota bacterium</name>
    <dbReference type="NCBI Taxonomy" id="2212470"/>
    <lineage>
        <taxon>Bacteria</taxon>
        <taxon>Candidatus Eiseniibacteriota</taxon>
    </lineage>
</organism>
<proteinExistence type="predicted"/>
<dbReference type="Pfam" id="PF13460">
    <property type="entry name" value="NAD_binding_10"/>
    <property type="match status" value="1"/>
</dbReference>
<dbReference type="SUPFAM" id="SSF51735">
    <property type="entry name" value="NAD(P)-binding Rossmann-fold domains"/>
    <property type="match status" value="1"/>
</dbReference>
<dbReference type="Proteomes" id="UP000777784">
    <property type="component" value="Unassembled WGS sequence"/>
</dbReference>
<dbReference type="GO" id="GO:0044877">
    <property type="term" value="F:protein-containing complex binding"/>
    <property type="evidence" value="ECO:0007669"/>
    <property type="project" value="TreeGrafter"/>
</dbReference>
<gene>
    <name evidence="2" type="ORF">KJ970_03565</name>
</gene>
<sequence length="486" mass="54416">MTAAAGEKKVLLTGATGYIGGRLLHMFEERGMMVRCLARRPEFLRHRAGPKTEVIGGDVLEADSLESALQGIDTAYYLIHSMGSAGGFEENDRRGAENFAEAAADAGIKRIVYLGGLGEPGALSHHLASRQEVGEILRCSGVPTIEFRASIIIGSGSLSFEMIRALTERLPLMTTPRWVLQKAQPIGIEDVLDYLIQACEIELKESRIFEIGGPERATYADIIREYASLRGLRRWIIPVPVLTPRLSGLWLGLVTPLYARIGRKLVDSLRNETVVRNPDALEVFPIRPKNLRVSLERALHNEDHRFALTRWSDAFSSKGEEIKAGAMKFGNRLIDSRSYDVNVKPHAAFEPIMCIGGDRGWYAADWLWRIRGFLDLLAGGVGIRRGRRDSRDLIPGDTVDFWRVEACDPPRLLRLAAEMKVPGRAWLQFEVEPVPHGSRIRQTALFDPVGLAGLLYWYSLYPVHQLVFRGMLRGIVKEAQKQRLKE</sequence>
<dbReference type="InterPro" id="IPR036291">
    <property type="entry name" value="NAD(P)-bd_dom_sf"/>
</dbReference>
<dbReference type="AlphaFoldDB" id="A0A948W534"/>